<reference evidence="1 2" key="1">
    <citation type="journal article" date="2021" name="Hortic Res">
        <title>High-quality reference genome and annotation aids understanding of berry development for evergreen blueberry (Vaccinium darrowii).</title>
        <authorList>
            <person name="Yu J."/>
            <person name="Hulse-Kemp A.M."/>
            <person name="Babiker E."/>
            <person name="Staton M."/>
        </authorList>
    </citation>
    <scope>NUCLEOTIDE SEQUENCE [LARGE SCALE GENOMIC DNA]</scope>
    <source>
        <strain evidence="2">cv. NJ 8807/NJ 8810</strain>
        <tissue evidence="1">Young leaf</tissue>
    </source>
</reference>
<sequence length="294" mass="31879">MRWRDNTRVQSNRVKLNAGLLQISPQTNLTNWYVEVGVKRRGESVAFEFQGPKMAFVRKVGSMLKQTISNHVKLELATSKPSIYQAVRCMSSSKVFVGGIPYSTDEMSLREAFAQYGEVVEARIITDRDTGRPRGFGFVSYTSSDEASSAIQALDGKDFHGRMLRVNYAVEKSRTGGFGTGGYGYSGSNYGPSGDYGSRGTSYASNDGNYAGGGGGDGGRNYGNSDSVNRFGSSGHGSTSSFGGEDGNEYDRTTGTTFANEGLRAGNEDFDQEMMEENNKDDNDEVDDYANTKG</sequence>
<protein>
    <submittedName>
        <fullName evidence="1">Uncharacterized protein</fullName>
    </submittedName>
</protein>
<evidence type="ECO:0000313" key="1">
    <source>
        <dbReference type="EMBL" id="KAH7845967.1"/>
    </source>
</evidence>
<gene>
    <name evidence="1" type="ORF">Vadar_008106</name>
</gene>
<proteinExistence type="predicted"/>
<dbReference type="EMBL" id="CM037155">
    <property type="protein sequence ID" value="KAH7845967.1"/>
    <property type="molecule type" value="Genomic_DNA"/>
</dbReference>
<dbReference type="Proteomes" id="UP000828048">
    <property type="component" value="Chromosome 5"/>
</dbReference>
<name>A0ACB7XXM1_9ERIC</name>
<evidence type="ECO:0000313" key="2">
    <source>
        <dbReference type="Proteomes" id="UP000828048"/>
    </source>
</evidence>
<comment type="caution">
    <text evidence="1">The sequence shown here is derived from an EMBL/GenBank/DDBJ whole genome shotgun (WGS) entry which is preliminary data.</text>
</comment>
<keyword evidence="2" id="KW-1185">Reference proteome</keyword>
<organism evidence="1 2">
    <name type="scientific">Vaccinium darrowii</name>
    <dbReference type="NCBI Taxonomy" id="229202"/>
    <lineage>
        <taxon>Eukaryota</taxon>
        <taxon>Viridiplantae</taxon>
        <taxon>Streptophyta</taxon>
        <taxon>Embryophyta</taxon>
        <taxon>Tracheophyta</taxon>
        <taxon>Spermatophyta</taxon>
        <taxon>Magnoliopsida</taxon>
        <taxon>eudicotyledons</taxon>
        <taxon>Gunneridae</taxon>
        <taxon>Pentapetalae</taxon>
        <taxon>asterids</taxon>
        <taxon>Ericales</taxon>
        <taxon>Ericaceae</taxon>
        <taxon>Vaccinioideae</taxon>
        <taxon>Vaccinieae</taxon>
        <taxon>Vaccinium</taxon>
    </lineage>
</organism>
<accession>A0ACB7XXM1</accession>